<dbReference type="AlphaFoldDB" id="A0A9N9E270"/>
<protein>
    <submittedName>
        <fullName evidence="1">4900_t:CDS:1</fullName>
    </submittedName>
</protein>
<sequence>ESNPSNLDICHDLITFTSPIPAKTILLKEKEENEFPDSKPIRKRKQIKLQQKLSNTFLEPSSQDHSISKNIKPGHIMEYMGLMLCDTTIDAEDRAFKANQEEIMCWSLYAGVLNFKLIR</sequence>
<evidence type="ECO:0000313" key="1">
    <source>
        <dbReference type="EMBL" id="CAG8659750.1"/>
    </source>
</evidence>
<reference evidence="1" key="1">
    <citation type="submission" date="2021-06" db="EMBL/GenBank/DDBJ databases">
        <authorList>
            <person name="Kallberg Y."/>
            <person name="Tangrot J."/>
            <person name="Rosling A."/>
        </authorList>
    </citation>
    <scope>NUCLEOTIDE SEQUENCE</scope>
    <source>
        <strain evidence="1">CL551</strain>
    </source>
</reference>
<dbReference type="EMBL" id="CAJVPV010011290">
    <property type="protein sequence ID" value="CAG8659750.1"/>
    <property type="molecule type" value="Genomic_DNA"/>
</dbReference>
<dbReference type="Proteomes" id="UP000789342">
    <property type="component" value="Unassembled WGS sequence"/>
</dbReference>
<proteinExistence type="predicted"/>
<name>A0A9N9E270_9GLOM</name>
<comment type="caution">
    <text evidence="1">The sequence shown here is derived from an EMBL/GenBank/DDBJ whole genome shotgun (WGS) entry which is preliminary data.</text>
</comment>
<feature type="non-terminal residue" evidence="1">
    <location>
        <position position="119"/>
    </location>
</feature>
<evidence type="ECO:0000313" key="2">
    <source>
        <dbReference type="Proteomes" id="UP000789342"/>
    </source>
</evidence>
<gene>
    <name evidence="1" type="ORF">AMORRO_LOCUS10356</name>
</gene>
<keyword evidence="2" id="KW-1185">Reference proteome</keyword>
<accession>A0A9N9E270</accession>
<organism evidence="1 2">
    <name type="scientific">Acaulospora morrowiae</name>
    <dbReference type="NCBI Taxonomy" id="94023"/>
    <lineage>
        <taxon>Eukaryota</taxon>
        <taxon>Fungi</taxon>
        <taxon>Fungi incertae sedis</taxon>
        <taxon>Mucoromycota</taxon>
        <taxon>Glomeromycotina</taxon>
        <taxon>Glomeromycetes</taxon>
        <taxon>Diversisporales</taxon>
        <taxon>Acaulosporaceae</taxon>
        <taxon>Acaulospora</taxon>
    </lineage>
</organism>